<feature type="compositionally biased region" description="Low complexity" evidence="2">
    <location>
        <begin position="7"/>
        <end position="25"/>
    </location>
</feature>
<name>A0ABW5C8W9_9PROT</name>
<evidence type="ECO:0000313" key="4">
    <source>
        <dbReference type="Proteomes" id="UP001597296"/>
    </source>
</evidence>
<dbReference type="RefSeq" id="WP_377313634.1">
    <property type="nucleotide sequence ID" value="NZ_JBHUIY010000001.1"/>
</dbReference>
<organism evidence="3 4">
    <name type="scientific">Phaeospirillum tilakii</name>
    <dbReference type="NCBI Taxonomy" id="741673"/>
    <lineage>
        <taxon>Bacteria</taxon>
        <taxon>Pseudomonadati</taxon>
        <taxon>Pseudomonadota</taxon>
        <taxon>Alphaproteobacteria</taxon>
        <taxon>Rhodospirillales</taxon>
        <taxon>Rhodospirillaceae</taxon>
        <taxon>Phaeospirillum</taxon>
    </lineage>
</organism>
<evidence type="ECO:0000313" key="3">
    <source>
        <dbReference type="EMBL" id="MFD2232382.1"/>
    </source>
</evidence>
<dbReference type="EMBL" id="JBHUIY010000001">
    <property type="protein sequence ID" value="MFD2232382.1"/>
    <property type="molecule type" value="Genomic_DNA"/>
</dbReference>
<sequence length="282" mass="30541">MSPSAPPDAARAAAPAGDAEATETTASERLHVDLDGWEGPLDLLLALAREQKVDLTRLSILRLAEQYLAFIHRLRAAQIDLAADYLVMAAWLAYLKSRLLLPEPEPDPEDAPSPEEMAAALAWRLRRLEAMQRAGGGLFAGALLGRDRHPPGAAPGLRRVDRPVFSLSLYALLKAYADHISRRSVTVLRVEAADLWSVDDALGRLEAMLGTGLLPDWSELMTHLPLFEGEPLRRKSAMAATLVAALELARQGRLSLRQDGPPGTPIYVRAGVAPEGHPDDPA</sequence>
<accession>A0ABW5C8W9</accession>
<keyword evidence="4" id="KW-1185">Reference proteome</keyword>
<gene>
    <name evidence="3" type="ORF">ACFSNB_01040</name>
</gene>
<dbReference type="InterPro" id="IPR003768">
    <property type="entry name" value="ScpA"/>
</dbReference>
<comment type="caution">
    <text evidence="3">The sequence shown here is derived from an EMBL/GenBank/DDBJ whole genome shotgun (WGS) entry which is preliminary data.</text>
</comment>
<protein>
    <recommendedName>
        <fullName evidence="1">Segregation and condensation protein A</fullName>
    </recommendedName>
</protein>
<reference evidence="4" key="1">
    <citation type="journal article" date="2019" name="Int. J. Syst. Evol. Microbiol.">
        <title>The Global Catalogue of Microorganisms (GCM) 10K type strain sequencing project: providing services to taxonomists for standard genome sequencing and annotation.</title>
        <authorList>
            <consortium name="The Broad Institute Genomics Platform"/>
            <consortium name="The Broad Institute Genome Sequencing Center for Infectious Disease"/>
            <person name="Wu L."/>
            <person name="Ma J."/>
        </authorList>
    </citation>
    <scope>NUCLEOTIDE SEQUENCE [LARGE SCALE GENOMIC DNA]</scope>
    <source>
        <strain evidence="4">KCTC 15012</strain>
    </source>
</reference>
<dbReference type="Gene3D" id="6.10.250.2410">
    <property type="match status" value="1"/>
</dbReference>
<feature type="region of interest" description="Disordered" evidence="2">
    <location>
        <begin position="1"/>
        <end position="25"/>
    </location>
</feature>
<evidence type="ECO:0000256" key="1">
    <source>
        <dbReference type="ARBA" id="ARBA00044777"/>
    </source>
</evidence>
<evidence type="ECO:0000256" key="2">
    <source>
        <dbReference type="SAM" id="MobiDB-lite"/>
    </source>
</evidence>
<dbReference type="PANTHER" id="PTHR33969:SF2">
    <property type="entry name" value="SEGREGATION AND CONDENSATION PROTEIN A"/>
    <property type="match status" value="1"/>
</dbReference>
<dbReference type="PANTHER" id="PTHR33969">
    <property type="entry name" value="SEGREGATION AND CONDENSATION PROTEIN A"/>
    <property type="match status" value="1"/>
</dbReference>
<dbReference type="Proteomes" id="UP001597296">
    <property type="component" value="Unassembled WGS sequence"/>
</dbReference>
<dbReference type="Pfam" id="PF02616">
    <property type="entry name" value="SMC_ScpA"/>
    <property type="match status" value="1"/>
</dbReference>
<proteinExistence type="predicted"/>